<dbReference type="Gene3D" id="3.40.50.720">
    <property type="entry name" value="NAD(P)-binding Rossmann-like Domain"/>
    <property type="match status" value="1"/>
</dbReference>
<proteinExistence type="predicted"/>
<evidence type="ECO:0000259" key="2">
    <source>
        <dbReference type="SMART" id="SM00997"/>
    </source>
</evidence>
<feature type="region of interest" description="Disordered" evidence="1">
    <location>
        <begin position="1"/>
        <end position="47"/>
    </location>
</feature>
<dbReference type="Pfam" id="PF00670">
    <property type="entry name" value="AdoHcyase_NAD"/>
    <property type="match status" value="1"/>
</dbReference>
<dbReference type="GeneID" id="93731532"/>
<dbReference type="InterPro" id="IPR036291">
    <property type="entry name" value="NAD(P)-bd_dom_sf"/>
</dbReference>
<gene>
    <name evidence="3" type="ORF">SCLAV_1874</name>
</gene>
<reference evidence="3 4" key="1">
    <citation type="journal article" date="2010" name="Genome Biol. Evol.">
        <title>The sequence of a 1.8-mb bacterial linear plasmid reveals a rich evolutionary reservoir of secondary metabolic pathways.</title>
        <authorList>
            <person name="Medema M.H."/>
            <person name="Trefzer A."/>
            <person name="Kovalchuk A."/>
            <person name="van den Berg M."/>
            <person name="Mueller U."/>
            <person name="Heijne W."/>
            <person name="Wu L."/>
            <person name="Alam M.T."/>
            <person name="Ronning C.M."/>
            <person name="Nierman W.C."/>
            <person name="Bovenberg R.A.L."/>
            <person name="Breitling R."/>
            <person name="Takano E."/>
        </authorList>
    </citation>
    <scope>NUCLEOTIDE SEQUENCE [LARGE SCALE GENOMIC DNA]</scope>
    <source>
        <strain evidence="4">ATCC 27064 / DSM 738 / JCM 4710 / NBRC 13307 / NCIMB 12785 / NRRL 3585 / VKM Ac-602</strain>
    </source>
</reference>
<dbReference type="SUPFAM" id="SSF51735">
    <property type="entry name" value="NAD(P)-binding Rossmann-fold domains"/>
    <property type="match status" value="1"/>
</dbReference>
<keyword evidence="4" id="KW-1185">Reference proteome</keyword>
<dbReference type="SMART" id="SM00997">
    <property type="entry name" value="AdoHcyase_NAD"/>
    <property type="match status" value="1"/>
</dbReference>
<evidence type="ECO:0000256" key="1">
    <source>
        <dbReference type="SAM" id="MobiDB-lite"/>
    </source>
</evidence>
<dbReference type="STRING" id="1901.BB341_18950"/>
<protein>
    <submittedName>
        <fullName evidence="3">2-Hacid_dh_C multi-domain protein</fullName>
    </submittedName>
</protein>
<evidence type="ECO:0000313" key="3">
    <source>
        <dbReference type="EMBL" id="EFG06947.1"/>
    </source>
</evidence>
<dbReference type="OrthoDB" id="10012018at2"/>
<sequence>MTQSPASETALYLRRPATPGKPSRATRATSARTRSAVGPGPRTGRPRLPALRKVVESFPADGVSLVVTGDVAPGTVAYLRVLADALDVSAVITPPGPGGAECAAHLGGALVLTPDHPQDLVRTVAEYTGRLTRRTSVPVVVQGPGCLLSDEGSGLLAEQGARGAVWSAQCGVPRRTTEPSRLRLPVFTTAGSALDPLIDAPAGHAIAQTLEHRLRHDLARSLSECTVAVLGFGGRHAAVAAALRALGAEVSVCDRDSLAACAAVLAGYRVTDRAELLGGADVVVDLQGDLPPDRDALRLLKAGAVVVTEGFHPPDQHPDGTFGALTRVERNEGLAVCRFQDKPLYLLTGCAPSHVDERIVGRLHDLLCCELYLCVRELARGPRPPGVRGLSREQCEEIAWIWCETYGRSPWS</sequence>
<dbReference type="AlphaFoldDB" id="B5GV76"/>
<dbReference type="EMBL" id="CM000913">
    <property type="protein sequence ID" value="EFG06947.1"/>
    <property type="molecule type" value="Genomic_DNA"/>
</dbReference>
<feature type="domain" description="S-adenosyl-L-homocysteine hydrolase NAD binding" evidence="2">
    <location>
        <begin position="202"/>
        <end position="371"/>
    </location>
</feature>
<dbReference type="KEGG" id="sclf:BB341_18950"/>
<dbReference type="InterPro" id="IPR015878">
    <property type="entry name" value="Ado_hCys_hydrolase_NAD-bd"/>
</dbReference>
<dbReference type="RefSeq" id="WP_003955745.1">
    <property type="nucleotide sequence ID" value="NZ_CM000913.1"/>
</dbReference>
<accession>B5GV76</accession>
<evidence type="ECO:0000313" key="4">
    <source>
        <dbReference type="Proteomes" id="UP000002357"/>
    </source>
</evidence>
<feature type="compositionally biased region" description="Low complexity" evidence="1">
    <location>
        <begin position="23"/>
        <end position="47"/>
    </location>
</feature>
<name>B5GV76_STRCL</name>
<dbReference type="Proteomes" id="UP000002357">
    <property type="component" value="Chromosome"/>
</dbReference>
<organism evidence="3 4">
    <name type="scientific">Streptomyces clavuligerus</name>
    <dbReference type="NCBI Taxonomy" id="1901"/>
    <lineage>
        <taxon>Bacteria</taxon>
        <taxon>Bacillati</taxon>
        <taxon>Actinomycetota</taxon>
        <taxon>Actinomycetes</taxon>
        <taxon>Kitasatosporales</taxon>
        <taxon>Streptomycetaceae</taxon>
        <taxon>Streptomyces</taxon>
    </lineage>
</organism>